<dbReference type="InterPro" id="IPR001296">
    <property type="entry name" value="Glyco_trans_1"/>
</dbReference>
<comment type="caution">
    <text evidence="3">The sequence shown here is derived from an EMBL/GenBank/DDBJ whole genome shotgun (WGS) entry which is preliminary data.</text>
</comment>
<dbReference type="OrthoDB" id="9802525at2"/>
<dbReference type="AlphaFoldDB" id="A0A1E5QQN2"/>
<evidence type="ECO:0000313" key="3">
    <source>
        <dbReference type="EMBL" id="OEJ76931.1"/>
    </source>
</evidence>
<dbReference type="Pfam" id="PF13439">
    <property type="entry name" value="Glyco_transf_4"/>
    <property type="match status" value="1"/>
</dbReference>
<keyword evidence="3" id="KW-0808">Transferase</keyword>
<evidence type="ECO:0000259" key="1">
    <source>
        <dbReference type="Pfam" id="PF00534"/>
    </source>
</evidence>
<dbReference type="Gene3D" id="3.40.50.2000">
    <property type="entry name" value="Glycogen Phosphorylase B"/>
    <property type="match status" value="2"/>
</dbReference>
<protein>
    <submittedName>
        <fullName evidence="3">Glycosyl transferase</fullName>
    </submittedName>
</protein>
<organism evidence="3">
    <name type="scientific">Desertifilum tharense IPPAS B-1220</name>
    <dbReference type="NCBI Taxonomy" id="1781255"/>
    <lineage>
        <taxon>Bacteria</taxon>
        <taxon>Bacillati</taxon>
        <taxon>Cyanobacteriota</taxon>
        <taxon>Cyanophyceae</taxon>
        <taxon>Desertifilales</taxon>
        <taxon>Desertifilaceae</taxon>
        <taxon>Desertifilum</taxon>
    </lineage>
</organism>
<evidence type="ECO:0000259" key="2">
    <source>
        <dbReference type="Pfam" id="PF13439"/>
    </source>
</evidence>
<proteinExistence type="predicted"/>
<dbReference type="Pfam" id="PF00534">
    <property type="entry name" value="Glycos_transf_1"/>
    <property type="match status" value="1"/>
</dbReference>
<feature type="domain" description="Glycosyltransferase subfamily 4-like N-terminal" evidence="2">
    <location>
        <begin position="14"/>
        <end position="177"/>
    </location>
</feature>
<dbReference type="InterPro" id="IPR050194">
    <property type="entry name" value="Glycosyltransferase_grp1"/>
</dbReference>
<dbReference type="PANTHER" id="PTHR45947">
    <property type="entry name" value="SULFOQUINOVOSYL TRANSFERASE SQD2"/>
    <property type="match status" value="1"/>
</dbReference>
<accession>A0A1E5QQN2</accession>
<dbReference type="RefSeq" id="WP_069965418.1">
    <property type="nucleotide sequence ID" value="NZ_CM124774.1"/>
</dbReference>
<dbReference type="CDD" id="cd03814">
    <property type="entry name" value="GT4-like"/>
    <property type="match status" value="1"/>
</dbReference>
<feature type="domain" description="Glycosyl transferase family 1" evidence="1">
    <location>
        <begin position="197"/>
        <end position="346"/>
    </location>
</feature>
<reference evidence="3" key="1">
    <citation type="submission" date="2016-09" db="EMBL/GenBank/DDBJ databases">
        <title>Draft genome of thermotolerant cyanobacterium Desertifilum sp. strain IPPAS B-1220.</title>
        <authorList>
            <person name="Sinetova M.A."/>
            <person name="Bolakhan K."/>
            <person name="Zayadan B.K."/>
            <person name="Mironov K.S."/>
            <person name="Ustinova V."/>
            <person name="Kupriyanova E.V."/>
            <person name="Sidorov R.A."/>
            <person name="Skrypnik A.N."/>
            <person name="Gogoleva N.E."/>
            <person name="Gogolev Y.V."/>
            <person name="Los D.A."/>
        </authorList>
    </citation>
    <scope>NUCLEOTIDE SEQUENCE [LARGE SCALE GENOMIC DNA]</scope>
    <source>
        <strain evidence="3">IPPAS B-1220</strain>
    </source>
</reference>
<dbReference type="EMBL" id="MJGC01000022">
    <property type="protein sequence ID" value="OEJ76931.1"/>
    <property type="molecule type" value="Genomic_DNA"/>
</dbReference>
<sequence>MRIALFTETFLPKVDGIVTRLRHTVDHLQRSGDQVMVFCPDGGLTEYKGAQICGVSGFPLPLYPELKMALPRPSIGYALEAFQPDIIHVANPAVLGVAGLYYGKKLNIPLVASYHTHLPKYLQHYGLAMLEGVLWELLKSMHNQAELNLCTSTAMVQELASHGIERVDLWQRGVDTEMFQPTLASSQMRDRLSQGHPDAPLLLYVGRLGAEKEIDRIKPILEAIPNARLALVGDGPHRQALEAHFAGTPTHFVGYLQGLELASAFASADAFIFPSRTETLGLVLLEAMAAGCPVVAAARGGIVDIVTDGVNGCLFDPDEEQGAIAATQRLLNDAKMRELLRENARAEAERWSWSAATRQLRQYYQSVLYPSQQFTAA</sequence>
<dbReference type="GO" id="GO:0016757">
    <property type="term" value="F:glycosyltransferase activity"/>
    <property type="evidence" value="ECO:0007669"/>
    <property type="project" value="InterPro"/>
</dbReference>
<name>A0A1E5QQN2_9CYAN</name>
<dbReference type="PANTHER" id="PTHR45947:SF3">
    <property type="entry name" value="SULFOQUINOVOSYL TRANSFERASE SQD2"/>
    <property type="match status" value="1"/>
</dbReference>
<dbReference type="SUPFAM" id="SSF53756">
    <property type="entry name" value="UDP-Glycosyltransferase/glycogen phosphorylase"/>
    <property type="match status" value="1"/>
</dbReference>
<dbReference type="STRING" id="1781255.BH720_01685"/>
<gene>
    <name evidence="3" type="ORF">BH720_01685</name>
</gene>
<dbReference type="InterPro" id="IPR028098">
    <property type="entry name" value="Glyco_trans_4-like_N"/>
</dbReference>